<dbReference type="AlphaFoldDB" id="A0A6P1NHN8"/>
<accession>A0A6P1NHN8</accession>
<keyword evidence="3" id="KW-1185">Reference proteome</keyword>
<reference evidence="2 3" key="1">
    <citation type="submission" date="2020-01" db="EMBL/GenBank/DDBJ databases">
        <title>Pseudarthrobacter psychrotolerans sp. nov., isolated from antarctic soil.</title>
        <authorList>
            <person name="Shin Y."/>
            <person name="Park W."/>
        </authorList>
    </citation>
    <scope>NUCLEOTIDE SEQUENCE [LARGE SCALE GENOMIC DNA]</scope>
    <source>
        <strain evidence="2 3">YJ56</strain>
    </source>
</reference>
<dbReference type="Proteomes" id="UP000464186">
    <property type="component" value="Chromosome"/>
</dbReference>
<dbReference type="EMBL" id="CP047898">
    <property type="protein sequence ID" value="QHK19846.1"/>
    <property type="molecule type" value="Genomic_DNA"/>
</dbReference>
<evidence type="ECO:0000313" key="3">
    <source>
        <dbReference type="Proteomes" id="UP000464186"/>
    </source>
</evidence>
<evidence type="ECO:0000256" key="1">
    <source>
        <dbReference type="SAM" id="Phobius"/>
    </source>
</evidence>
<proteinExistence type="predicted"/>
<gene>
    <name evidence="2" type="ORF">GU243_08965</name>
</gene>
<dbReference type="KEGG" id="psey:GU243_08965"/>
<keyword evidence="1" id="KW-1133">Transmembrane helix</keyword>
<keyword evidence="1" id="KW-0812">Transmembrane</keyword>
<protein>
    <submittedName>
        <fullName evidence="2">Uncharacterized protein</fullName>
    </submittedName>
</protein>
<name>A0A6P1NHN8_9MICC</name>
<feature type="transmembrane region" description="Helical" evidence="1">
    <location>
        <begin position="6"/>
        <end position="28"/>
    </location>
</feature>
<evidence type="ECO:0000313" key="2">
    <source>
        <dbReference type="EMBL" id="QHK19846.1"/>
    </source>
</evidence>
<organism evidence="2 3">
    <name type="scientific">Pseudarthrobacter psychrotolerans</name>
    <dbReference type="NCBI Taxonomy" id="2697569"/>
    <lineage>
        <taxon>Bacteria</taxon>
        <taxon>Bacillati</taxon>
        <taxon>Actinomycetota</taxon>
        <taxon>Actinomycetes</taxon>
        <taxon>Micrococcales</taxon>
        <taxon>Micrococcaceae</taxon>
        <taxon>Pseudarthrobacter</taxon>
    </lineage>
</organism>
<keyword evidence="1" id="KW-0472">Membrane</keyword>
<sequence length="68" mass="7789">MTAIFWIAIMITCAASIAAAYLVVADYWRDRTGRSRDQIVDITENAHETAGRLDAAYQQALRDMRRRQ</sequence>